<dbReference type="NCBIfam" id="TIGR03519">
    <property type="entry name" value="T9SS_PorP_fam"/>
    <property type="match status" value="1"/>
</dbReference>
<name>A0A644YVI6_9ZZZZ</name>
<organism evidence="1">
    <name type="scientific">bioreactor metagenome</name>
    <dbReference type="NCBI Taxonomy" id="1076179"/>
    <lineage>
        <taxon>unclassified sequences</taxon>
        <taxon>metagenomes</taxon>
        <taxon>ecological metagenomes</taxon>
    </lineage>
</organism>
<proteinExistence type="predicted"/>
<accession>A0A644YVI6</accession>
<sequence length="288" mass="32529">MTNIVCLGLFLLSACTLSAQNLQISNLSSNPFIICPAQVGNTENPRASLLYKNDWSGKCLAGFDAPLKKFHGGFGVNAIYENQLYNRTGLSVRGVYSYRWKINDDFSIRSAAFVDDVYTHQGDFVSDDTNQYFSISHSHKNYIDEGLSLAFDYKKISFGASCFHLLRPDIGVNSIYRLNRTYSFYVGYNLWMIKGEKHKGIGVSPLLYVTNENSDFNGTLGFDFIWNSVFAGAFYRLGSLDISTLIYHAGARIGRFQFGYAFDKTESQLLFANGSGHEVFLNYFFYKD</sequence>
<comment type="caution">
    <text evidence="1">The sequence shown here is derived from an EMBL/GenBank/DDBJ whole genome shotgun (WGS) entry which is preliminary data.</text>
</comment>
<gene>
    <name evidence="1" type="ORF">SDC9_78911</name>
</gene>
<reference evidence="1" key="1">
    <citation type="submission" date="2019-08" db="EMBL/GenBank/DDBJ databases">
        <authorList>
            <person name="Kucharzyk K."/>
            <person name="Murdoch R.W."/>
            <person name="Higgins S."/>
            <person name="Loffler F."/>
        </authorList>
    </citation>
    <scope>NUCLEOTIDE SEQUENCE</scope>
</reference>
<evidence type="ECO:0000313" key="1">
    <source>
        <dbReference type="EMBL" id="MPM32349.1"/>
    </source>
</evidence>
<dbReference type="AlphaFoldDB" id="A0A644YVI6"/>
<protein>
    <recommendedName>
        <fullName evidence="2">Type IX secretion system membrane protein PorP/SprF</fullName>
    </recommendedName>
</protein>
<dbReference type="Pfam" id="PF11751">
    <property type="entry name" value="PorP_SprF"/>
    <property type="match status" value="1"/>
</dbReference>
<dbReference type="InterPro" id="IPR019861">
    <property type="entry name" value="PorP/SprF_Bacteroidetes"/>
</dbReference>
<evidence type="ECO:0008006" key="2">
    <source>
        <dbReference type="Google" id="ProtNLM"/>
    </source>
</evidence>
<dbReference type="EMBL" id="VSSQ01006335">
    <property type="protein sequence ID" value="MPM32349.1"/>
    <property type="molecule type" value="Genomic_DNA"/>
</dbReference>